<dbReference type="SMART" id="SM01425">
    <property type="entry name" value="EsV_1_7"/>
    <property type="match status" value="4"/>
</dbReference>
<accession>A0AAV1I8L4</accession>
<evidence type="ECO:0000256" key="1">
    <source>
        <dbReference type="SAM" id="MobiDB-lite"/>
    </source>
</evidence>
<comment type="caution">
    <text evidence="2">The sequence shown here is derived from an EMBL/GenBank/DDBJ whole genome shotgun (WGS) entry which is preliminary data.</text>
</comment>
<name>A0AAV1I8L4_9CHLO</name>
<dbReference type="Pfam" id="PF19114">
    <property type="entry name" value="EsV_1_7_cys"/>
    <property type="match status" value="4"/>
</dbReference>
<protein>
    <recommendedName>
        <fullName evidence="4">EsV-1-7</fullName>
    </recommendedName>
</protein>
<dbReference type="Proteomes" id="UP001314263">
    <property type="component" value="Unassembled WGS sequence"/>
</dbReference>
<reference evidence="2 3" key="1">
    <citation type="submission" date="2023-10" db="EMBL/GenBank/DDBJ databases">
        <authorList>
            <person name="Maclean D."/>
            <person name="Macfadyen A."/>
        </authorList>
    </citation>
    <scope>NUCLEOTIDE SEQUENCE [LARGE SCALE GENOMIC DNA]</scope>
</reference>
<sequence length="269" mass="29466">MSPTGGASTGTAAQDRKKRKECEAEGCSIVPVFNFPNESSGRFCKAHSMDGMIDVKSRRCAAEACNKYPAFNMPGENTARFCGDHRQPGMIDVHNKRCAFEGCQKRPTFNYVGQTAAWCAAHKADGMVNNRHRLCAYPNCTSHATFKHVGDQHPTFCGAHREDGMVQARTPSLTALSLKLMQVLNLHVFADTYTCSRLQRKDNEVFAVAYLSHCMRSPVRQESRLSGVRCLSRHAAGSVQRAAAASGPCSTSRARSCPSGASSTRRRAW</sequence>
<organism evidence="2 3">
    <name type="scientific">Coccomyxa viridis</name>
    <dbReference type="NCBI Taxonomy" id="1274662"/>
    <lineage>
        <taxon>Eukaryota</taxon>
        <taxon>Viridiplantae</taxon>
        <taxon>Chlorophyta</taxon>
        <taxon>core chlorophytes</taxon>
        <taxon>Trebouxiophyceae</taxon>
        <taxon>Trebouxiophyceae incertae sedis</taxon>
        <taxon>Coccomyxaceae</taxon>
        <taxon>Coccomyxa</taxon>
    </lineage>
</organism>
<keyword evidence="3" id="KW-1185">Reference proteome</keyword>
<dbReference type="AlphaFoldDB" id="A0AAV1I8L4"/>
<evidence type="ECO:0000313" key="2">
    <source>
        <dbReference type="EMBL" id="CAK0783708.1"/>
    </source>
</evidence>
<evidence type="ECO:0000313" key="3">
    <source>
        <dbReference type="Proteomes" id="UP001314263"/>
    </source>
</evidence>
<dbReference type="EMBL" id="CAUYUE010000009">
    <property type="protein sequence ID" value="CAK0783708.1"/>
    <property type="molecule type" value="Genomic_DNA"/>
</dbReference>
<feature type="region of interest" description="Disordered" evidence="1">
    <location>
        <begin position="248"/>
        <end position="269"/>
    </location>
</feature>
<feature type="compositionally biased region" description="Polar residues" evidence="1">
    <location>
        <begin position="248"/>
        <end position="263"/>
    </location>
</feature>
<proteinExistence type="predicted"/>
<evidence type="ECO:0008006" key="4">
    <source>
        <dbReference type="Google" id="ProtNLM"/>
    </source>
</evidence>
<gene>
    <name evidence="2" type="ORF">CVIRNUC_006907</name>
</gene>
<dbReference type="InterPro" id="IPR043822">
    <property type="entry name" value="EsV_1_7_cys"/>
</dbReference>
<dbReference type="Gene3D" id="6.10.140.110">
    <property type="match status" value="1"/>
</dbReference>